<comment type="caution">
    <text evidence="4">The sequence shown here is derived from an EMBL/GenBank/DDBJ whole genome shotgun (WGS) entry which is preliminary data.</text>
</comment>
<gene>
    <name evidence="4" type="ORF">RHSIM_Rhsim03G0137500</name>
</gene>
<sequence length="161" mass="16881">MSATKNREAEFAYGSGPINPVNAANPGLIYDAGESDYIQFLCGQGYSNESFQLVTGSSTTTCSASNNGTVWDPNYPSFALSGPAGASVTRAFRQAVTNVGSPVSTYKATMVPLPRSTNLHSSPSGRLGTTATKTLSRTRWRRRHSRRRSGGKAGGGVVAGV</sequence>
<dbReference type="Gene3D" id="3.40.50.200">
    <property type="entry name" value="Peptidase S8/S53 domain"/>
    <property type="match status" value="1"/>
</dbReference>
<dbReference type="GO" id="GO:0006508">
    <property type="term" value="P:proteolysis"/>
    <property type="evidence" value="ECO:0007669"/>
    <property type="project" value="InterPro"/>
</dbReference>
<name>A0A834HH24_RHOSS</name>
<dbReference type="OrthoDB" id="4803627at2759"/>
<dbReference type="InterPro" id="IPR036852">
    <property type="entry name" value="Peptidase_S8/S53_dom_sf"/>
</dbReference>
<evidence type="ECO:0000313" key="4">
    <source>
        <dbReference type="EMBL" id="KAF7147971.1"/>
    </source>
</evidence>
<feature type="compositionally biased region" description="Polar residues" evidence="3">
    <location>
        <begin position="115"/>
        <end position="135"/>
    </location>
</feature>
<protein>
    <submittedName>
        <fullName evidence="4">Uncharacterized protein</fullName>
    </submittedName>
</protein>
<dbReference type="AlphaFoldDB" id="A0A834HH24"/>
<evidence type="ECO:0000256" key="1">
    <source>
        <dbReference type="ARBA" id="ARBA00011073"/>
    </source>
</evidence>
<dbReference type="EMBL" id="WJXA01000003">
    <property type="protein sequence ID" value="KAF7147971.1"/>
    <property type="molecule type" value="Genomic_DNA"/>
</dbReference>
<evidence type="ECO:0000256" key="2">
    <source>
        <dbReference type="ARBA" id="ARBA00022729"/>
    </source>
</evidence>
<comment type="similarity">
    <text evidence="1">Belongs to the peptidase S8 family.</text>
</comment>
<feature type="compositionally biased region" description="Gly residues" evidence="3">
    <location>
        <begin position="151"/>
        <end position="161"/>
    </location>
</feature>
<keyword evidence="5" id="KW-1185">Reference proteome</keyword>
<proteinExistence type="inferred from homology"/>
<evidence type="ECO:0000313" key="5">
    <source>
        <dbReference type="Proteomes" id="UP000626092"/>
    </source>
</evidence>
<dbReference type="Proteomes" id="UP000626092">
    <property type="component" value="Unassembled WGS sequence"/>
</dbReference>
<organism evidence="4 5">
    <name type="scientific">Rhododendron simsii</name>
    <name type="common">Sims's rhododendron</name>
    <dbReference type="NCBI Taxonomy" id="118357"/>
    <lineage>
        <taxon>Eukaryota</taxon>
        <taxon>Viridiplantae</taxon>
        <taxon>Streptophyta</taxon>
        <taxon>Embryophyta</taxon>
        <taxon>Tracheophyta</taxon>
        <taxon>Spermatophyta</taxon>
        <taxon>Magnoliopsida</taxon>
        <taxon>eudicotyledons</taxon>
        <taxon>Gunneridae</taxon>
        <taxon>Pentapetalae</taxon>
        <taxon>asterids</taxon>
        <taxon>Ericales</taxon>
        <taxon>Ericaceae</taxon>
        <taxon>Ericoideae</taxon>
        <taxon>Rhodoreae</taxon>
        <taxon>Rhododendron</taxon>
    </lineage>
</organism>
<feature type="region of interest" description="Disordered" evidence="3">
    <location>
        <begin position="114"/>
        <end position="161"/>
    </location>
</feature>
<feature type="compositionally biased region" description="Basic residues" evidence="3">
    <location>
        <begin position="136"/>
        <end position="150"/>
    </location>
</feature>
<dbReference type="PANTHER" id="PTHR10795">
    <property type="entry name" value="PROPROTEIN CONVERTASE SUBTILISIN/KEXIN"/>
    <property type="match status" value="1"/>
</dbReference>
<dbReference type="GO" id="GO:0004252">
    <property type="term" value="F:serine-type endopeptidase activity"/>
    <property type="evidence" value="ECO:0007669"/>
    <property type="project" value="InterPro"/>
</dbReference>
<dbReference type="InterPro" id="IPR045051">
    <property type="entry name" value="SBT"/>
</dbReference>
<dbReference type="Gene3D" id="2.60.40.2310">
    <property type="match status" value="1"/>
</dbReference>
<accession>A0A834HH24</accession>
<evidence type="ECO:0000256" key="3">
    <source>
        <dbReference type="SAM" id="MobiDB-lite"/>
    </source>
</evidence>
<keyword evidence="2" id="KW-0732">Signal</keyword>
<reference evidence="4" key="1">
    <citation type="submission" date="2019-11" db="EMBL/GenBank/DDBJ databases">
        <authorList>
            <person name="Liu Y."/>
            <person name="Hou J."/>
            <person name="Li T.-Q."/>
            <person name="Guan C.-H."/>
            <person name="Wu X."/>
            <person name="Wu H.-Z."/>
            <person name="Ling F."/>
            <person name="Zhang R."/>
            <person name="Shi X.-G."/>
            <person name="Ren J.-P."/>
            <person name="Chen E.-F."/>
            <person name="Sun J.-M."/>
        </authorList>
    </citation>
    <scope>NUCLEOTIDE SEQUENCE</scope>
    <source>
        <strain evidence="4">Adult_tree_wgs_1</strain>
        <tissue evidence="4">Leaves</tissue>
    </source>
</reference>